<protein>
    <submittedName>
        <fullName evidence="1">Uncharacterized protein</fullName>
    </submittedName>
</protein>
<evidence type="ECO:0000313" key="2">
    <source>
        <dbReference type="Proteomes" id="UP001333110"/>
    </source>
</evidence>
<proteinExistence type="predicted"/>
<organism evidence="1 2">
    <name type="scientific">Mycteria americana</name>
    <name type="common">Wood stork</name>
    <dbReference type="NCBI Taxonomy" id="33587"/>
    <lineage>
        <taxon>Eukaryota</taxon>
        <taxon>Metazoa</taxon>
        <taxon>Chordata</taxon>
        <taxon>Craniata</taxon>
        <taxon>Vertebrata</taxon>
        <taxon>Euteleostomi</taxon>
        <taxon>Archelosauria</taxon>
        <taxon>Archosauria</taxon>
        <taxon>Dinosauria</taxon>
        <taxon>Saurischia</taxon>
        <taxon>Theropoda</taxon>
        <taxon>Coelurosauria</taxon>
        <taxon>Aves</taxon>
        <taxon>Neognathae</taxon>
        <taxon>Neoaves</taxon>
        <taxon>Aequornithes</taxon>
        <taxon>Ciconiiformes</taxon>
        <taxon>Ciconiidae</taxon>
        <taxon>Mycteria</taxon>
    </lineage>
</organism>
<accession>A0AAN7S3U5</accession>
<dbReference type="EMBL" id="JAUNZN010000001">
    <property type="protein sequence ID" value="KAK4831079.1"/>
    <property type="molecule type" value="Genomic_DNA"/>
</dbReference>
<dbReference type="AlphaFoldDB" id="A0AAN7S3U5"/>
<sequence length="312" mass="34738">MCSSTSCTCNHRCIAERLLCYSLPGPIPPPEGVRYLVQNGAADRVTSGSTVSAGGQGCHSEGPAHFLEKWAIRNHMKFNKSKCRSCTWTGPGADWLGNSSAEKALGLLVDKLTMRQQCILAAKAANRLLGCVRKSLASGCDPSPLHNTCEATSGYCVQLWSPHCKKNVAVPRKRNAGLPRWGLEHPWHEERLSELCLCSLEQRRLRGDFSAGCNCVWLEDIEKPEPDASWRCTLCLDVRKKNTTVRVVRYWSRLPRDVGDSSYFEKLKSQFGSLIEDWRPVPSSRSQGLIVGPILFSIFINDLDKEAECTLR</sequence>
<keyword evidence="2" id="KW-1185">Reference proteome</keyword>
<evidence type="ECO:0000313" key="1">
    <source>
        <dbReference type="EMBL" id="KAK4831079.1"/>
    </source>
</evidence>
<comment type="caution">
    <text evidence="1">The sequence shown here is derived from an EMBL/GenBank/DDBJ whole genome shotgun (WGS) entry which is preliminary data.</text>
</comment>
<name>A0AAN7S3U5_MYCAM</name>
<dbReference type="PANTHER" id="PTHR33332">
    <property type="entry name" value="REVERSE TRANSCRIPTASE DOMAIN-CONTAINING PROTEIN"/>
    <property type="match status" value="1"/>
</dbReference>
<dbReference type="Proteomes" id="UP001333110">
    <property type="component" value="Unassembled WGS sequence"/>
</dbReference>
<reference evidence="1 2" key="1">
    <citation type="journal article" date="2023" name="J. Hered.">
        <title>Chromosome-level genome of the wood stork (Mycteria americana) provides insight into avian chromosome evolution.</title>
        <authorList>
            <person name="Flamio R. Jr."/>
            <person name="Ramstad K.M."/>
        </authorList>
    </citation>
    <scope>NUCLEOTIDE SEQUENCE [LARGE SCALE GENOMIC DNA]</scope>
    <source>
        <strain evidence="1">JAX WOST 10</strain>
    </source>
</reference>
<gene>
    <name evidence="1" type="ORF">QYF61_015277</name>
</gene>